<dbReference type="KEGG" id="luo:HHL09_20570"/>
<dbReference type="Proteomes" id="UP000501812">
    <property type="component" value="Chromosome"/>
</dbReference>
<name>A0A858RL58_9BACT</name>
<keyword evidence="2" id="KW-1185">Reference proteome</keyword>
<evidence type="ECO:0000313" key="2">
    <source>
        <dbReference type="Proteomes" id="UP000501812"/>
    </source>
</evidence>
<accession>A0A858RL58</accession>
<dbReference type="Gene3D" id="3.40.220.10">
    <property type="entry name" value="Leucine Aminopeptidase, subunit E, domain 1"/>
    <property type="match status" value="1"/>
</dbReference>
<evidence type="ECO:0000313" key="1">
    <source>
        <dbReference type="EMBL" id="QJE98076.1"/>
    </source>
</evidence>
<dbReference type="EMBL" id="CP051774">
    <property type="protein sequence ID" value="QJE98076.1"/>
    <property type="molecule type" value="Genomic_DNA"/>
</dbReference>
<gene>
    <name evidence="1" type="ORF">HHL09_20570</name>
</gene>
<dbReference type="RefSeq" id="WP_169456535.1">
    <property type="nucleotide sequence ID" value="NZ_CP051774.1"/>
</dbReference>
<proteinExistence type="predicted"/>
<evidence type="ECO:0008006" key="3">
    <source>
        <dbReference type="Google" id="ProtNLM"/>
    </source>
</evidence>
<reference evidence="1 2" key="1">
    <citation type="submission" date="2020-04" db="EMBL/GenBank/DDBJ databases">
        <title>Luteolibacter sp. G-1-1-1 isolated from soil.</title>
        <authorList>
            <person name="Dahal R.H."/>
        </authorList>
    </citation>
    <scope>NUCLEOTIDE SEQUENCE [LARGE SCALE GENOMIC DNA]</scope>
    <source>
        <strain evidence="1 2">G-1-1-1</strain>
    </source>
</reference>
<protein>
    <recommendedName>
        <fullName evidence="3">Macro domain-containing protein</fullName>
    </recommendedName>
</protein>
<dbReference type="AlphaFoldDB" id="A0A858RL58"/>
<sequence>MDLLSTPSSRPQRIIRQGDITDVAADVVIFSTNTNLFLSGGAGASLLGVHGDPLQRAMHRALAATGRKVAQRGSIFEIEPAKTWSARFFTVVATDGFYETSKEDTRKILEQVLCRCAELPEVKVVATTALGTGYGNMEIEDFTEMPACRSPFNWGLRAGHSWRCLLPLCVPAEC</sequence>
<dbReference type="InterPro" id="IPR043472">
    <property type="entry name" value="Macro_dom-like"/>
</dbReference>
<dbReference type="SUPFAM" id="SSF52949">
    <property type="entry name" value="Macro domain-like"/>
    <property type="match status" value="1"/>
</dbReference>
<organism evidence="1 2">
    <name type="scientific">Luteolibacter luteus</name>
    <dbReference type="NCBI Taxonomy" id="2728835"/>
    <lineage>
        <taxon>Bacteria</taxon>
        <taxon>Pseudomonadati</taxon>
        <taxon>Verrucomicrobiota</taxon>
        <taxon>Verrucomicrobiia</taxon>
        <taxon>Verrucomicrobiales</taxon>
        <taxon>Verrucomicrobiaceae</taxon>
        <taxon>Luteolibacter</taxon>
    </lineage>
</organism>